<dbReference type="PANTHER" id="PTHR38772">
    <property type="match status" value="1"/>
</dbReference>
<dbReference type="AlphaFoldDB" id="A0A1N7K811"/>
<accession>A0A1N7K811</accession>
<dbReference type="Proteomes" id="UP000185999">
    <property type="component" value="Unassembled WGS sequence"/>
</dbReference>
<gene>
    <name evidence="4" type="ORF">SAMN05421760_102247</name>
</gene>
<proteinExistence type="inferred from homology"/>
<sequence length="361" mass="40437">MALGILVELKHLVIRELHKEEDQATVISERGGSVNTQDTVVPDMVLALNNALARRSTLTHGSFNKDNRDGYPFIQAFENYLSQEQSATNFLKLADLGIAQLAAAMDAPSSRAATGGYIIFAHYQQERYEFVLVALVRNRSAISLNDQLSPTEVDEVDLDKLHQAAKINITSYQKGKDSYLSFMGTKEKGDVTHYFSNAFGCTDVMPSKKSTGDLIRATRDFCTQNGMVEERDKVVEDVVSYLSRQRSEKNTANLPEVEQILDQHIPAAQVESMTGKFGRFANGENYQVSQEFQPHTHTLNALTKLKAKADNWQLDFSKRSLGPLASGSEIEFDEENQVLMIRRLPSRVVEQIKRALQGEEE</sequence>
<comment type="subcellular location">
    <subcellularLocation>
        <location evidence="1">Cytoplasm</location>
        <location evidence="1">Nucleoid</location>
    </subcellularLocation>
</comment>
<comment type="similarity">
    <text evidence="2">Belongs to the YejK family.</text>
</comment>
<evidence type="ECO:0000256" key="3">
    <source>
        <dbReference type="ARBA" id="ARBA00022490"/>
    </source>
</evidence>
<evidence type="ECO:0000256" key="2">
    <source>
        <dbReference type="ARBA" id="ARBA00009035"/>
    </source>
</evidence>
<dbReference type="EMBL" id="FTOE01000002">
    <property type="protein sequence ID" value="SIS57710.1"/>
    <property type="molecule type" value="Genomic_DNA"/>
</dbReference>
<dbReference type="GO" id="GO:0043590">
    <property type="term" value="C:bacterial nucleoid"/>
    <property type="evidence" value="ECO:0007669"/>
    <property type="project" value="TreeGrafter"/>
</dbReference>
<evidence type="ECO:0000313" key="5">
    <source>
        <dbReference type="Proteomes" id="UP000185999"/>
    </source>
</evidence>
<dbReference type="GO" id="GO:0003727">
    <property type="term" value="F:single-stranded RNA binding"/>
    <property type="evidence" value="ECO:0007669"/>
    <property type="project" value="TreeGrafter"/>
</dbReference>
<dbReference type="InterPro" id="IPR007358">
    <property type="entry name" value="Nucleoid_associated_NdpA"/>
</dbReference>
<keyword evidence="3" id="KW-0963">Cytoplasm</keyword>
<dbReference type="Pfam" id="PF04245">
    <property type="entry name" value="NA37"/>
    <property type="match status" value="1"/>
</dbReference>
<keyword evidence="5" id="KW-1185">Reference proteome</keyword>
<protein>
    <submittedName>
        <fullName evidence="4">Nucleoid-associated protein YejK</fullName>
    </submittedName>
</protein>
<dbReference type="PANTHER" id="PTHR38772:SF1">
    <property type="entry name" value="NUCLEOID-ASSOCIATED PROTEIN YEJK"/>
    <property type="match status" value="1"/>
</dbReference>
<reference evidence="5" key="1">
    <citation type="submission" date="2017-01" db="EMBL/GenBank/DDBJ databases">
        <authorList>
            <person name="Varghese N."/>
            <person name="Submissions S."/>
        </authorList>
    </citation>
    <scope>NUCLEOTIDE SEQUENCE [LARGE SCALE GENOMIC DNA]</scope>
    <source>
        <strain evidence="5">DSM 22306</strain>
    </source>
</reference>
<evidence type="ECO:0000256" key="1">
    <source>
        <dbReference type="ARBA" id="ARBA00004453"/>
    </source>
</evidence>
<dbReference type="STRING" id="619304.SAMN05421760_102247"/>
<name>A0A1N7K811_9GAMM</name>
<dbReference type="GO" id="GO:0003690">
    <property type="term" value="F:double-stranded DNA binding"/>
    <property type="evidence" value="ECO:0007669"/>
    <property type="project" value="TreeGrafter"/>
</dbReference>
<evidence type="ECO:0000313" key="4">
    <source>
        <dbReference type="EMBL" id="SIS57710.1"/>
    </source>
</evidence>
<organism evidence="4 5">
    <name type="scientific">Neptunomonas antarctica</name>
    <dbReference type="NCBI Taxonomy" id="619304"/>
    <lineage>
        <taxon>Bacteria</taxon>
        <taxon>Pseudomonadati</taxon>
        <taxon>Pseudomonadota</taxon>
        <taxon>Gammaproteobacteria</taxon>
        <taxon>Oceanospirillales</taxon>
        <taxon>Oceanospirillaceae</taxon>
        <taxon>Neptunomonas</taxon>
    </lineage>
</organism>